<evidence type="ECO:0000313" key="12">
    <source>
        <dbReference type="EMBL" id="KAB5596501.1"/>
    </source>
</evidence>
<evidence type="ECO:0000256" key="5">
    <source>
        <dbReference type="ARBA" id="ARBA00022840"/>
    </source>
</evidence>
<keyword evidence="13" id="KW-1185">Reference proteome</keyword>
<feature type="compositionally biased region" description="Low complexity" evidence="10">
    <location>
        <begin position="1283"/>
        <end position="1312"/>
    </location>
</feature>
<feature type="region of interest" description="Disordered" evidence="10">
    <location>
        <begin position="1161"/>
        <end position="1191"/>
    </location>
</feature>
<evidence type="ECO:0000256" key="6">
    <source>
        <dbReference type="ARBA" id="ARBA00023015"/>
    </source>
</evidence>
<organism evidence="12 13">
    <name type="scientific">Ceratobasidium theobromae</name>
    <dbReference type="NCBI Taxonomy" id="1582974"/>
    <lineage>
        <taxon>Eukaryota</taxon>
        <taxon>Fungi</taxon>
        <taxon>Dikarya</taxon>
        <taxon>Basidiomycota</taxon>
        <taxon>Agaricomycotina</taxon>
        <taxon>Agaricomycetes</taxon>
        <taxon>Cantharellales</taxon>
        <taxon>Ceratobasidiaceae</taxon>
        <taxon>Ceratobasidium</taxon>
    </lineage>
</organism>
<evidence type="ECO:0000256" key="3">
    <source>
        <dbReference type="ARBA" id="ARBA00022741"/>
    </source>
</evidence>
<feature type="compositionally biased region" description="Low complexity" evidence="10">
    <location>
        <begin position="279"/>
        <end position="293"/>
    </location>
</feature>
<dbReference type="Pfam" id="PF00004">
    <property type="entry name" value="AAA"/>
    <property type="match status" value="1"/>
</dbReference>
<feature type="region of interest" description="Disordered" evidence="10">
    <location>
        <begin position="630"/>
        <end position="665"/>
    </location>
</feature>
<dbReference type="InterPro" id="IPR041569">
    <property type="entry name" value="AAA_lid_3"/>
</dbReference>
<dbReference type="SUPFAM" id="SSF47113">
    <property type="entry name" value="Histone-fold"/>
    <property type="match status" value="1"/>
</dbReference>
<feature type="region of interest" description="Disordered" evidence="10">
    <location>
        <begin position="1043"/>
        <end position="1076"/>
    </location>
</feature>
<feature type="compositionally biased region" description="Basic and acidic residues" evidence="10">
    <location>
        <begin position="1043"/>
        <end position="1052"/>
    </location>
</feature>
<evidence type="ECO:0000259" key="11">
    <source>
        <dbReference type="SMART" id="SM00382"/>
    </source>
</evidence>
<dbReference type="InterPro" id="IPR003195">
    <property type="entry name" value="TFIID_TAF13"/>
</dbReference>
<dbReference type="GO" id="GO:0046982">
    <property type="term" value="F:protein heterodimerization activity"/>
    <property type="evidence" value="ECO:0007669"/>
    <property type="project" value="InterPro"/>
</dbReference>
<dbReference type="InterPro" id="IPR003959">
    <property type="entry name" value="ATPase_AAA_core"/>
</dbReference>
<keyword evidence="4" id="KW-0472">Membrane</keyword>
<feature type="region of interest" description="Disordered" evidence="10">
    <location>
        <begin position="220"/>
        <end position="256"/>
    </location>
</feature>
<feature type="region of interest" description="Disordered" evidence="10">
    <location>
        <begin position="686"/>
        <end position="740"/>
    </location>
</feature>
<feature type="compositionally biased region" description="Low complexity" evidence="10">
    <location>
        <begin position="1062"/>
        <end position="1076"/>
    </location>
</feature>
<dbReference type="PANTHER" id="PTHR45644">
    <property type="entry name" value="AAA ATPASE, PUTATIVE (AFU_ORTHOLOGUE AFUA_2G12920)-RELATED-RELATED"/>
    <property type="match status" value="1"/>
</dbReference>
<keyword evidence="9" id="KW-0539">Nucleus</keyword>
<dbReference type="InterPro" id="IPR003593">
    <property type="entry name" value="AAA+_ATPase"/>
</dbReference>
<comment type="subcellular location">
    <subcellularLocation>
        <location evidence="2">Mitochondrion outer membrane</location>
        <topology evidence="2">Single-pass membrane protein</topology>
    </subcellularLocation>
    <subcellularLocation>
        <location evidence="1">Nucleus</location>
    </subcellularLocation>
</comment>
<feature type="region of interest" description="Disordered" evidence="10">
    <location>
        <begin position="554"/>
        <end position="602"/>
    </location>
</feature>
<keyword evidence="3" id="KW-0547">Nucleotide-binding</keyword>
<dbReference type="EMBL" id="SSOP01000001">
    <property type="protein sequence ID" value="KAB5596501.1"/>
    <property type="molecule type" value="Genomic_DNA"/>
</dbReference>
<feature type="region of interest" description="Disordered" evidence="10">
    <location>
        <begin position="1273"/>
        <end position="1313"/>
    </location>
</feature>
<keyword evidence="4" id="KW-1000">Mitochondrion outer membrane</keyword>
<protein>
    <submittedName>
        <fullName evidence="12">AAA ATPase</fullName>
    </submittedName>
</protein>
<dbReference type="GO" id="GO:0006366">
    <property type="term" value="P:transcription by RNA polymerase II"/>
    <property type="evidence" value="ECO:0007669"/>
    <property type="project" value="InterPro"/>
</dbReference>
<evidence type="ECO:0000256" key="10">
    <source>
        <dbReference type="SAM" id="MobiDB-lite"/>
    </source>
</evidence>
<dbReference type="Pfam" id="PF02269">
    <property type="entry name" value="TFIID-18kDa"/>
    <property type="match status" value="1"/>
</dbReference>
<feature type="region of interest" description="Disordered" evidence="10">
    <location>
        <begin position="1212"/>
        <end position="1242"/>
    </location>
</feature>
<name>A0A5N5QY92_9AGAM</name>
<feature type="region of interest" description="Disordered" evidence="10">
    <location>
        <begin position="1093"/>
        <end position="1128"/>
    </location>
</feature>
<feature type="compositionally biased region" description="Pro residues" evidence="10">
    <location>
        <begin position="31"/>
        <end position="42"/>
    </location>
</feature>
<dbReference type="GO" id="GO:0005741">
    <property type="term" value="C:mitochondrial outer membrane"/>
    <property type="evidence" value="ECO:0007669"/>
    <property type="project" value="UniProtKB-SubCell"/>
</dbReference>
<keyword evidence="5" id="KW-0067">ATP-binding</keyword>
<feature type="compositionally biased region" description="Basic and acidic residues" evidence="10">
    <location>
        <begin position="566"/>
        <end position="584"/>
    </location>
</feature>
<dbReference type="SUPFAM" id="SSF52540">
    <property type="entry name" value="P-loop containing nucleoside triphosphate hydrolases"/>
    <property type="match status" value="1"/>
</dbReference>
<dbReference type="InterPro" id="IPR051701">
    <property type="entry name" value="Mito_OM_Translocase_MSP1"/>
</dbReference>
<dbReference type="InterPro" id="IPR009072">
    <property type="entry name" value="Histone-fold"/>
</dbReference>
<sequence>MRAARVRVGLVLGPHAPIRVRIRPLSSSVPTPSPRRAPPDIPRPTCAQTSVDDAQTPAVSVKPDADTDLEQEKPRKRLGRPPGSPNKTPPAPPPATSTRASVSPEAIWTGRSLDEGGESRALPPDDMLQDALAQLLVTFQPQTQYRAAYASSGSALIEPTLALYCPIEGGDYVIDDTVKELASRVNSDVIVIDAVQLAAGEYGSFGKAASIISFPHNPLHFPPAPSANSRSPSEDPDADEDDADEDDTDTDTQRLTFGNVSAVAVPVRALRLRSPNPFAPATSPDTSSSTSTARGPSIAQSELKYFFESIINAQVPSSSSSGPHPRPRIIYLKDFSLLAPSAYMWYPALLSAIRSRRQGSILRPSNPTPHPTTLILGVSPSLVPAFSGSLAPVPPGSGLISILMGQHAARAAPTPTRGDSNHEVEERATRLRDRLKRWSRTGSVLDELPPFISPSHRSTPGPTGFMSANGFTRLFGAHPSTIGDRVREEASNGDLSVGTGNKSGYFRVCGVVPAVRDEVREKNVRRSRRAEVNALVVRMAVGAVGGKVLSSNVAPPAVTTAKPSKSKKDAEEKDKDKEKDKSKDPATAGLQPGDVSPTDKMTDDLSRKLLDWSAARRLADRALAHAVLSGSSATEQAGTQGEVAPTQDQDEGSGGGLPLATPVSPDALKDAWDAVRLSLGYGDKLPDSIAPPPSDTVAAPSPAASPASTPAASSPPSSSSAPLPSSSASSSSPKWSGIGSPREPVPWIDAALALPEVASSAAGTTPEAGKADDVVEKLKNDPELDVHEERLLGCIVNAAELQTTFSQVHLPDSTIDSVRTLVSLPLLYPAAFRSGILAQHAMTGALLFGPPGTGKTLLARALAKESGARMMVVKPSDVMDMYVGEGEKLVRSVFSLARRLSPCIVFLDEIDALLGARSSRDTGGAASAHRGLVTEFMQEMDGLRSSTSSNIVVIGATNRPFDLDDAVLRRLPRRLLIDLPGSAEREEILRIMLKGEDLAEDVDIKDLASKTDGFSGSDLKNLVVAAALDAVKEKVLLPWRTGSDAEKGRGAEKTTSVSSAVAAKPATNSSSSPASMAPEALEASILATAQIPTPAPATESNPTGQPTSPTKSEPSQLSSDPTCTPSRKLTNHHFARALKEITPSASEALGTLADLRKWNTEFGGGDRKGSNKAWGGRFGFGGSGKRPDGEGTGRVAGVVDERYLHQGVNIMSQTPAPATNQARPATTATPQPSATTPSGLPTMTVPMPTGASTAAPQYYAAQHPPFRPPIQFTTTPGPPLTPRPSLGATSTATSAARPATSTTSTYATASVSRPAASTTSFVSTVPGAKQVKKAPALKGTFVKDLRPMMYAFGDHSNPAPDTVSVMEEILMDYMIDVCTTAMKKTKKTNIQIDGLREALSHPADAKKLARMEELLFMQEDIKRARAQFNEKDDRAAP</sequence>
<feature type="compositionally biased region" description="Acidic residues" evidence="10">
    <location>
        <begin position="234"/>
        <end position="250"/>
    </location>
</feature>
<proteinExistence type="predicted"/>
<dbReference type="Gene3D" id="1.10.8.60">
    <property type="match status" value="1"/>
</dbReference>
<dbReference type="InterPro" id="IPR003960">
    <property type="entry name" value="ATPase_AAA_CS"/>
</dbReference>
<dbReference type="GO" id="GO:0005634">
    <property type="term" value="C:nucleus"/>
    <property type="evidence" value="ECO:0007669"/>
    <property type="project" value="UniProtKB-SubCell"/>
</dbReference>
<feature type="compositionally biased region" description="Low complexity" evidence="10">
    <location>
        <begin position="1213"/>
        <end position="1237"/>
    </location>
</feature>
<keyword evidence="6" id="KW-0805">Transcription regulation</keyword>
<evidence type="ECO:0000256" key="4">
    <source>
        <dbReference type="ARBA" id="ARBA00022787"/>
    </source>
</evidence>
<evidence type="ECO:0000256" key="2">
    <source>
        <dbReference type="ARBA" id="ARBA00004572"/>
    </source>
</evidence>
<evidence type="ECO:0000256" key="8">
    <source>
        <dbReference type="ARBA" id="ARBA00023163"/>
    </source>
</evidence>
<dbReference type="OrthoDB" id="39734at2759"/>
<dbReference type="GO" id="GO:0016887">
    <property type="term" value="F:ATP hydrolysis activity"/>
    <property type="evidence" value="ECO:0007669"/>
    <property type="project" value="InterPro"/>
</dbReference>
<evidence type="ECO:0000256" key="1">
    <source>
        <dbReference type="ARBA" id="ARBA00004123"/>
    </source>
</evidence>
<comment type="caution">
    <text evidence="12">The sequence shown here is derived from an EMBL/GenBank/DDBJ whole genome shotgun (WGS) entry which is preliminary data.</text>
</comment>
<feature type="region of interest" description="Disordered" evidence="10">
    <location>
        <begin position="23"/>
        <end position="107"/>
    </location>
</feature>
<reference evidence="12 13" key="1">
    <citation type="journal article" date="2019" name="Fungal Biol. Biotechnol.">
        <title>Draft genome sequence of fastidious pathogen Ceratobasidium theobromae, which causes vascular-streak dieback in Theobroma cacao.</title>
        <authorList>
            <person name="Ali S.S."/>
            <person name="Asman A."/>
            <person name="Shao J."/>
            <person name="Firmansyah A.P."/>
            <person name="Susilo A.W."/>
            <person name="Rosmana A."/>
            <person name="McMahon P."/>
            <person name="Junaid M."/>
            <person name="Guest D."/>
            <person name="Kheng T.Y."/>
            <person name="Meinhardt L.W."/>
            <person name="Bailey B.A."/>
        </authorList>
    </citation>
    <scope>NUCLEOTIDE SEQUENCE [LARGE SCALE GENOMIC DNA]</scope>
    <source>
        <strain evidence="12 13">CT2</strain>
    </source>
</reference>
<dbReference type="SMART" id="SM00382">
    <property type="entry name" value="AAA"/>
    <property type="match status" value="1"/>
</dbReference>
<feature type="compositionally biased region" description="Polar residues" evidence="10">
    <location>
        <begin position="630"/>
        <end position="639"/>
    </location>
</feature>
<dbReference type="Proteomes" id="UP000383932">
    <property type="component" value="Unassembled WGS sequence"/>
</dbReference>
<feature type="domain" description="AAA+ ATPase" evidence="11">
    <location>
        <begin position="841"/>
        <end position="981"/>
    </location>
</feature>
<accession>A0A5N5QY92</accession>
<dbReference type="Gene3D" id="1.10.20.10">
    <property type="entry name" value="Histone, subunit A"/>
    <property type="match status" value="1"/>
</dbReference>
<dbReference type="InterPro" id="IPR027417">
    <property type="entry name" value="P-loop_NTPase"/>
</dbReference>
<dbReference type="GO" id="GO:0005524">
    <property type="term" value="F:ATP binding"/>
    <property type="evidence" value="ECO:0007669"/>
    <property type="project" value="UniProtKB-KW"/>
</dbReference>
<evidence type="ECO:0000313" key="13">
    <source>
        <dbReference type="Proteomes" id="UP000383932"/>
    </source>
</evidence>
<dbReference type="Gene3D" id="3.40.50.300">
    <property type="entry name" value="P-loop containing nucleotide triphosphate hydrolases"/>
    <property type="match status" value="1"/>
</dbReference>
<keyword evidence="8" id="KW-0804">Transcription</keyword>
<keyword evidence="7" id="KW-0496">Mitochondrion</keyword>
<feature type="region of interest" description="Disordered" evidence="10">
    <location>
        <begin position="274"/>
        <end position="295"/>
    </location>
</feature>
<dbReference type="PANTHER" id="PTHR45644:SF56">
    <property type="entry name" value="AAA ATPASE, PUTATIVE (AFU_ORTHOLOGUE AFUA_2G12920)-RELATED"/>
    <property type="match status" value="1"/>
</dbReference>
<gene>
    <name evidence="12" type="ORF">CTheo_138</name>
</gene>
<evidence type="ECO:0000256" key="7">
    <source>
        <dbReference type="ARBA" id="ARBA00023128"/>
    </source>
</evidence>
<feature type="compositionally biased region" description="Polar residues" evidence="10">
    <location>
        <begin position="1099"/>
        <end position="1128"/>
    </location>
</feature>
<dbReference type="Pfam" id="PF17862">
    <property type="entry name" value="AAA_lid_3"/>
    <property type="match status" value="1"/>
</dbReference>
<feature type="compositionally biased region" description="Low complexity" evidence="10">
    <location>
        <begin position="695"/>
        <end position="733"/>
    </location>
</feature>
<feature type="compositionally biased region" description="Pro residues" evidence="10">
    <location>
        <begin position="82"/>
        <end position="95"/>
    </location>
</feature>
<dbReference type="PROSITE" id="PS00674">
    <property type="entry name" value="AAA"/>
    <property type="match status" value="1"/>
</dbReference>
<evidence type="ECO:0000256" key="9">
    <source>
        <dbReference type="ARBA" id="ARBA00023242"/>
    </source>
</evidence>